<dbReference type="EMBL" id="BNJQ01000008">
    <property type="protein sequence ID" value="GHP04748.1"/>
    <property type="molecule type" value="Genomic_DNA"/>
</dbReference>
<gene>
    <name evidence="2" type="ORF">PPROV_000350100</name>
</gene>
<dbReference type="InterPro" id="IPR042521">
    <property type="entry name" value="DYRK"/>
</dbReference>
<sequence length="351" mass="35786">MPRGGELHAHPLSGMPTPPSSTSRKNLPTLNLQKVKAAQDEVLNANGTQGNGRVSKGDASSSYTTYHQPHPPTGAAPVGGRKASRPISNKSSRAQAAAAGQKLAQMTLADGSGAMTHRAPAKQSPVYMGSHHDNGHGVRSHASSRRSNPTPSSHVASLHARDRNVELPPGASAAMTPAGALRSQGNMLTGYEQSEVLEYPQVWFCGNTSTARGEAPSSRGALGFLTNRGGRGAAANAGGASAAAQHLQQQLQMYHQQVSGHITTGKSMANDGNALAPGGITHRSGYGNGHGGASGSFTHRAGGGGGGGGGSSSKHVSSRNHALAHAVAGGQLPPIRDGSTMLTSRGHRHNR</sequence>
<feature type="compositionally biased region" description="Polar residues" evidence="1">
    <location>
        <begin position="20"/>
        <end position="32"/>
    </location>
</feature>
<feature type="compositionally biased region" description="Polar residues" evidence="1">
    <location>
        <begin position="145"/>
        <end position="155"/>
    </location>
</feature>
<evidence type="ECO:0000256" key="1">
    <source>
        <dbReference type="SAM" id="MobiDB-lite"/>
    </source>
</evidence>
<dbReference type="Proteomes" id="UP000660262">
    <property type="component" value="Unassembled WGS sequence"/>
</dbReference>
<dbReference type="AlphaFoldDB" id="A0A830HDC8"/>
<organism evidence="2 3">
    <name type="scientific">Pycnococcus provasolii</name>
    <dbReference type="NCBI Taxonomy" id="41880"/>
    <lineage>
        <taxon>Eukaryota</taxon>
        <taxon>Viridiplantae</taxon>
        <taxon>Chlorophyta</taxon>
        <taxon>Pseudoscourfieldiophyceae</taxon>
        <taxon>Pseudoscourfieldiales</taxon>
        <taxon>Pycnococcaceae</taxon>
        <taxon>Pycnococcus</taxon>
    </lineage>
</organism>
<feature type="compositionally biased region" description="Low complexity" evidence="1">
    <location>
        <begin position="94"/>
        <end position="105"/>
    </location>
</feature>
<feature type="compositionally biased region" description="Gly residues" evidence="1">
    <location>
        <begin position="301"/>
        <end position="311"/>
    </location>
</feature>
<feature type="compositionally biased region" description="Polar residues" evidence="1">
    <location>
        <begin position="45"/>
        <end position="67"/>
    </location>
</feature>
<evidence type="ECO:0000313" key="3">
    <source>
        <dbReference type="Proteomes" id="UP000660262"/>
    </source>
</evidence>
<dbReference type="OrthoDB" id="9332038at2759"/>
<dbReference type="GO" id="GO:0004712">
    <property type="term" value="F:protein serine/threonine/tyrosine kinase activity"/>
    <property type="evidence" value="ECO:0007669"/>
    <property type="project" value="InterPro"/>
</dbReference>
<feature type="region of interest" description="Disordered" evidence="1">
    <location>
        <begin position="285"/>
        <end position="351"/>
    </location>
</feature>
<name>A0A830HDC8_9CHLO</name>
<dbReference type="Gene3D" id="3.30.10.30">
    <property type="entry name" value="DYRK"/>
    <property type="match status" value="1"/>
</dbReference>
<reference evidence="2" key="1">
    <citation type="submission" date="2020-10" db="EMBL/GenBank/DDBJ databases">
        <title>Unveiling of a novel bifunctional photoreceptor, Dualchrome1, isolated from a cosmopolitan green alga.</title>
        <authorList>
            <person name="Suzuki S."/>
            <person name="Kawachi M."/>
        </authorList>
    </citation>
    <scope>NUCLEOTIDE SEQUENCE</scope>
    <source>
        <strain evidence="2">NIES 2893</strain>
    </source>
</reference>
<proteinExistence type="predicted"/>
<protein>
    <submittedName>
        <fullName evidence="2">Uncharacterized protein</fullName>
    </submittedName>
</protein>
<accession>A0A830HDC8</accession>
<comment type="caution">
    <text evidence="2">The sequence shown here is derived from an EMBL/GenBank/DDBJ whole genome shotgun (WGS) entry which is preliminary data.</text>
</comment>
<feature type="region of interest" description="Disordered" evidence="1">
    <location>
        <begin position="1"/>
        <end position="160"/>
    </location>
</feature>
<evidence type="ECO:0000313" key="2">
    <source>
        <dbReference type="EMBL" id="GHP04748.1"/>
    </source>
</evidence>
<keyword evidence="3" id="KW-1185">Reference proteome</keyword>